<keyword evidence="4" id="KW-0547">Nucleotide-binding</keyword>
<protein>
    <recommendedName>
        <fullName evidence="3">asparagine synthase (glutamine-hydrolyzing)</fullName>
        <ecNumber evidence="3">6.3.5.4</ecNumber>
    </recommendedName>
</protein>
<evidence type="ECO:0000256" key="4">
    <source>
        <dbReference type="ARBA" id="ARBA00022741"/>
    </source>
</evidence>
<dbReference type="PANTHER" id="PTHR43284:SF1">
    <property type="entry name" value="ASPARAGINE SYNTHETASE"/>
    <property type="match status" value="1"/>
</dbReference>
<dbReference type="InterPro" id="IPR001962">
    <property type="entry name" value="Asn_synthase"/>
</dbReference>
<comment type="pathway">
    <text evidence="1">Amino-acid biosynthesis; L-asparagine biosynthesis; L-asparagine from L-aspartate (L-Gln route): step 1/1.</text>
</comment>
<gene>
    <name evidence="10" type="ORF">DB30_00069</name>
</gene>
<comment type="caution">
    <text evidence="10">The sequence shown here is derived from an EMBL/GenBank/DDBJ whole genome shotgun (WGS) entry which is preliminary data.</text>
</comment>
<evidence type="ECO:0000256" key="2">
    <source>
        <dbReference type="ARBA" id="ARBA00005752"/>
    </source>
</evidence>
<dbReference type="SUPFAM" id="SSF56235">
    <property type="entry name" value="N-terminal nucleophile aminohydrolases (Ntn hydrolases)"/>
    <property type="match status" value="1"/>
</dbReference>
<dbReference type="InterPro" id="IPR017932">
    <property type="entry name" value="GATase_2_dom"/>
</dbReference>
<feature type="domain" description="Glutamine amidotransferase type-2" evidence="9">
    <location>
        <begin position="80"/>
        <end position="133"/>
    </location>
</feature>
<keyword evidence="5" id="KW-0067">ATP-binding</keyword>
<dbReference type="EC" id="6.3.5.4" evidence="3"/>
<dbReference type="InterPro" id="IPR051786">
    <property type="entry name" value="ASN_synthetase/amidase"/>
</dbReference>
<feature type="domain" description="Asparagine synthetase" evidence="8">
    <location>
        <begin position="208"/>
        <end position="560"/>
    </location>
</feature>
<dbReference type="Gene3D" id="3.60.20.10">
    <property type="entry name" value="Glutamine Phosphoribosylpyrophosphate, subunit 1, domain 1"/>
    <property type="match status" value="1"/>
</dbReference>
<dbReference type="Pfam" id="PF13537">
    <property type="entry name" value="GATase_7"/>
    <property type="match status" value="1"/>
</dbReference>
<dbReference type="SUPFAM" id="SSF52402">
    <property type="entry name" value="Adenine nucleotide alpha hydrolases-like"/>
    <property type="match status" value="1"/>
</dbReference>
<name>A0A0C2DDN1_9BACT</name>
<dbReference type="GO" id="GO:0006529">
    <property type="term" value="P:asparagine biosynthetic process"/>
    <property type="evidence" value="ECO:0007669"/>
    <property type="project" value="InterPro"/>
</dbReference>
<evidence type="ECO:0000256" key="5">
    <source>
        <dbReference type="ARBA" id="ARBA00022840"/>
    </source>
</evidence>
<evidence type="ECO:0000313" key="10">
    <source>
        <dbReference type="EMBL" id="KIG19560.1"/>
    </source>
</evidence>
<dbReference type="GO" id="GO:0005524">
    <property type="term" value="F:ATP binding"/>
    <property type="evidence" value="ECO:0007669"/>
    <property type="project" value="UniProtKB-KW"/>
</dbReference>
<dbReference type="InterPro" id="IPR014729">
    <property type="entry name" value="Rossmann-like_a/b/a_fold"/>
</dbReference>
<evidence type="ECO:0000313" key="11">
    <source>
        <dbReference type="Proteomes" id="UP000031599"/>
    </source>
</evidence>
<dbReference type="GO" id="GO:0004066">
    <property type="term" value="F:asparagine synthase (glutamine-hydrolyzing) activity"/>
    <property type="evidence" value="ECO:0007669"/>
    <property type="project" value="UniProtKB-EC"/>
</dbReference>
<evidence type="ECO:0000256" key="7">
    <source>
        <dbReference type="PIRSR" id="PIRSR001589-3"/>
    </source>
</evidence>
<accession>A0A0C2DDN1</accession>
<feature type="site" description="Important for beta-aspartyl-AMP intermediate formation" evidence="7">
    <location>
        <position position="331"/>
    </location>
</feature>
<sequence length="570" mass="61878">MVSADPGRFESARRRPVGRIGGCVGPIGAGPREALIAALGANASVLEGGQPGQFVADFDACWLGARHVASAEAFATRLNAKGLREIDGAFALAWFDADRGLCLARDPVGERSLFYALTPHGYAFASTVRALLATGLVPRTIDPVGVAQYLACAYVPGERTLVEGISAVMPGEIVRLTTTGVTRTPYWSPPAETQMLPVSQAEHLRADLRQKIETAVRRRLPAGEVAGCSLSGGLDSSLVVAVARHVSKAPLKTFSISFGDKYPNELAWSTLVAEHCGTDHTILEITPQAVVHHMDDVAACFDRPVGDPLSVPNGLLFREVTEHVGVLLNGEGGDPCFGGPKNLPMVLAELYGDAKNAPGDPFARERTYLRAHERAYDDIGAFLTADARERIANDVLERELAPLFADTRWGTFVNKLMMMNLVLKAGHHILPKVDALSGSFGVRGRSPLLDRQVVENAFTIPPQLKLYGAVEKYLLKAAVEDLLPRPILDRPKSGMGVPVESWFYGPLRSYARERLLEGLPQFGIFERAYLERLLSPKTTGLRERRGPKIWLLITLEAWLRRVLTAPASTT</sequence>
<dbReference type="GO" id="GO:0005829">
    <property type="term" value="C:cytosol"/>
    <property type="evidence" value="ECO:0007669"/>
    <property type="project" value="TreeGrafter"/>
</dbReference>
<evidence type="ECO:0000256" key="1">
    <source>
        <dbReference type="ARBA" id="ARBA00005187"/>
    </source>
</evidence>
<dbReference type="Pfam" id="PF00733">
    <property type="entry name" value="Asn_synthase"/>
    <property type="match status" value="1"/>
</dbReference>
<dbReference type="PIRSF" id="PIRSF001589">
    <property type="entry name" value="Asn_synthetase_glu-h"/>
    <property type="match status" value="1"/>
</dbReference>
<dbReference type="EMBL" id="JMCC02000001">
    <property type="protein sequence ID" value="KIG19560.1"/>
    <property type="molecule type" value="Genomic_DNA"/>
</dbReference>
<evidence type="ECO:0000256" key="3">
    <source>
        <dbReference type="ARBA" id="ARBA00012737"/>
    </source>
</evidence>
<proteinExistence type="inferred from homology"/>
<dbReference type="AlphaFoldDB" id="A0A0C2DDN1"/>
<dbReference type="Proteomes" id="UP000031599">
    <property type="component" value="Unassembled WGS sequence"/>
</dbReference>
<dbReference type="InterPro" id="IPR029055">
    <property type="entry name" value="Ntn_hydrolases_N"/>
</dbReference>
<evidence type="ECO:0000259" key="9">
    <source>
        <dbReference type="Pfam" id="PF13537"/>
    </source>
</evidence>
<evidence type="ECO:0000259" key="8">
    <source>
        <dbReference type="Pfam" id="PF00733"/>
    </source>
</evidence>
<dbReference type="PANTHER" id="PTHR43284">
    <property type="entry name" value="ASPARAGINE SYNTHETASE (GLUTAMINE-HYDROLYZING)"/>
    <property type="match status" value="1"/>
</dbReference>
<organism evidence="10 11">
    <name type="scientific">Enhygromyxa salina</name>
    <dbReference type="NCBI Taxonomy" id="215803"/>
    <lineage>
        <taxon>Bacteria</taxon>
        <taxon>Pseudomonadati</taxon>
        <taxon>Myxococcota</taxon>
        <taxon>Polyangia</taxon>
        <taxon>Nannocystales</taxon>
        <taxon>Nannocystaceae</taxon>
        <taxon>Enhygromyxa</taxon>
    </lineage>
</organism>
<comment type="similarity">
    <text evidence="2">Belongs to the asparagine synthetase family.</text>
</comment>
<evidence type="ECO:0000256" key="6">
    <source>
        <dbReference type="ARBA" id="ARBA00048741"/>
    </source>
</evidence>
<dbReference type="InterPro" id="IPR006426">
    <property type="entry name" value="Asn_synth_AEB"/>
</dbReference>
<dbReference type="Gene3D" id="3.40.50.620">
    <property type="entry name" value="HUPs"/>
    <property type="match status" value="1"/>
</dbReference>
<dbReference type="CDD" id="cd01991">
    <property type="entry name" value="Asn_synthase_B_C"/>
    <property type="match status" value="1"/>
</dbReference>
<comment type="catalytic activity">
    <reaction evidence="6">
        <text>L-aspartate + L-glutamine + ATP + H2O = L-asparagine + L-glutamate + AMP + diphosphate + H(+)</text>
        <dbReference type="Rhea" id="RHEA:12228"/>
        <dbReference type="ChEBI" id="CHEBI:15377"/>
        <dbReference type="ChEBI" id="CHEBI:15378"/>
        <dbReference type="ChEBI" id="CHEBI:29985"/>
        <dbReference type="ChEBI" id="CHEBI:29991"/>
        <dbReference type="ChEBI" id="CHEBI:30616"/>
        <dbReference type="ChEBI" id="CHEBI:33019"/>
        <dbReference type="ChEBI" id="CHEBI:58048"/>
        <dbReference type="ChEBI" id="CHEBI:58359"/>
        <dbReference type="ChEBI" id="CHEBI:456215"/>
        <dbReference type="EC" id="6.3.5.4"/>
    </reaction>
</comment>
<reference evidence="10 11" key="1">
    <citation type="submission" date="2014-12" db="EMBL/GenBank/DDBJ databases">
        <title>Genome assembly of Enhygromyxa salina DSM 15201.</title>
        <authorList>
            <person name="Sharma G."/>
            <person name="Subramanian S."/>
        </authorList>
    </citation>
    <scope>NUCLEOTIDE SEQUENCE [LARGE SCALE GENOMIC DNA]</scope>
    <source>
        <strain evidence="10 11">DSM 15201</strain>
    </source>
</reference>